<dbReference type="SUPFAM" id="SSF48452">
    <property type="entry name" value="TPR-like"/>
    <property type="match status" value="1"/>
</dbReference>
<dbReference type="InterPro" id="IPR011990">
    <property type="entry name" value="TPR-like_helical_dom_sf"/>
</dbReference>
<proteinExistence type="inferred from homology"/>
<comment type="similarity">
    <text evidence="2">Belongs to the NRDE2 family.</text>
</comment>
<organism evidence="4 5">
    <name type="scientific">Paralvinella palmiformis</name>
    <dbReference type="NCBI Taxonomy" id="53620"/>
    <lineage>
        <taxon>Eukaryota</taxon>
        <taxon>Metazoa</taxon>
        <taxon>Spiralia</taxon>
        <taxon>Lophotrochozoa</taxon>
        <taxon>Annelida</taxon>
        <taxon>Polychaeta</taxon>
        <taxon>Sedentaria</taxon>
        <taxon>Canalipalpata</taxon>
        <taxon>Terebellida</taxon>
        <taxon>Terebelliformia</taxon>
        <taxon>Alvinellidae</taxon>
        <taxon>Paralvinella</taxon>
    </lineage>
</organism>
<sequence length="685" mass="79536">MCHRLKQSGHVEKATALFQAQLEYNLFAPSPDMVLSASDLIEFFQAFWESTAPRLGEDNACGWKHWIENQGNVKPFVPFVLQDEDESLEQEIVKKHSDKHDIWFAMETLRTSRHWLAWKPDGSTEDDECEDLERLVVSDDVTFALFSVSKPLQKMKLLLQFLDFLGVPVEKHHCTVCRIGISDLDAAVKLENISDIFRHHCHASCALNLPEERQITFMNRHKFIENLFIQMFSLFRSSETIWNSLMMMYIDFLEQKVLAGKDQWSEKQLKAKGKEMRSVMKKLLFEEPFRHSKLAWLRYAVMEWCIGRQDDARKALYHVLMSLVHGNTDDSKPPTMYHPHSVELMVYRTYAEMEMGLIHGGCLLKGQKGDRANRESGRQKALQVLVSMCIGDFTIPSEDFSITTIQLVKCKKHYTNIQDELLHNITEADMPSDEDCYTVLTLGSSLEHWVVCYAIFIYITTGLAAAVEVFNEVYTSLGCTLQKKEGKGNEQYDMILDIMQRVTESHLFLLNFHIRQECAPLRTIRVPLSEAMQRYPANVNILWSYIMLELRGAFTVNLRRHLTKLCCTSKSSLTWTLSIIAQLQHLEKLKMVAMETKTSSVPDVCRHYLLLWRTYLRFEIKHAKPETAKKVFYEAIQHCPWAKCLYMDYIEAFPASTQEVVDLMVERELRVHVPLEEIEILMEEA</sequence>
<dbReference type="GO" id="GO:0031048">
    <property type="term" value="P:regulatory ncRNA-mediated heterochromatin formation"/>
    <property type="evidence" value="ECO:0007669"/>
    <property type="project" value="TreeGrafter"/>
</dbReference>
<name>A0AAD9JJZ6_9ANNE</name>
<evidence type="ECO:0000256" key="1">
    <source>
        <dbReference type="ARBA" id="ARBA00004123"/>
    </source>
</evidence>
<accession>A0AAD9JJZ6</accession>
<comment type="subcellular location">
    <subcellularLocation>
        <location evidence="1">Nucleus</location>
    </subcellularLocation>
</comment>
<evidence type="ECO:0000256" key="2">
    <source>
        <dbReference type="ARBA" id="ARBA00009265"/>
    </source>
</evidence>
<dbReference type="Pfam" id="PF08424">
    <property type="entry name" value="NRDE-2"/>
    <property type="match status" value="1"/>
</dbReference>
<comment type="caution">
    <text evidence="4">The sequence shown here is derived from an EMBL/GenBank/DDBJ whole genome shotgun (WGS) entry which is preliminary data.</text>
</comment>
<dbReference type="InterPro" id="IPR013633">
    <property type="entry name" value="NRDE-2"/>
</dbReference>
<dbReference type="Proteomes" id="UP001208570">
    <property type="component" value="Unassembled WGS sequence"/>
</dbReference>
<evidence type="ECO:0000256" key="3">
    <source>
        <dbReference type="ARBA" id="ARBA00023242"/>
    </source>
</evidence>
<keyword evidence="5" id="KW-1185">Reference proteome</keyword>
<dbReference type="AlphaFoldDB" id="A0AAD9JJZ6"/>
<dbReference type="EMBL" id="JAODUP010000269">
    <property type="protein sequence ID" value="KAK2154392.1"/>
    <property type="molecule type" value="Genomic_DNA"/>
</dbReference>
<dbReference type="PANTHER" id="PTHR13471">
    <property type="entry name" value="TETRATRICOPEPTIDE-LIKE HELICAL"/>
    <property type="match status" value="1"/>
</dbReference>
<dbReference type="GO" id="GO:1902369">
    <property type="term" value="P:negative regulation of RNA catabolic process"/>
    <property type="evidence" value="ECO:0007669"/>
    <property type="project" value="TreeGrafter"/>
</dbReference>
<evidence type="ECO:0000313" key="5">
    <source>
        <dbReference type="Proteomes" id="UP001208570"/>
    </source>
</evidence>
<dbReference type="PANTHER" id="PTHR13471:SF0">
    <property type="entry name" value="NUCLEAR EXOSOME REGULATOR NRDE2"/>
    <property type="match status" value="1"/>
</dbReference>
<reference evidence="4" key="1">
    <citation type="journal article" date="2023" name="Mol. Biol. Evol.">
        <title>Third-Generation Sequencing Reveals the Adaptive Role of the Epigenome in Three Deep-Sea Polychaetes.</title>
        <authorList>
            <person name="Perez M."/>
            <person name="Aroh O."/>
            <person name="Sun Y."/>
            <person name="Lan Y."/>
            <person name="Juniper S.K."/>
            <person name="Young C.R."/>
            <person name="Angers B."/>
            <person name="Qian P.Y."/>
        </authorList>
    </citation>
    <scope>NUCLEOTIDE SEQUENCE</scope>
    <source>
        <strain evidence="4">P08H-3</strain>
    </source>
</reference>
<gene>
    <name evidence="4" type="ORF">LSH36_269g04022</name>
</gene>
<dbReference type="GO" id="GO:0071013">
    <property type="term" value="C:catalytic step 2 spliceosome"/>
    <property type="evidence" value="ECO:0007669"/>
    <property type="project" value="TreeGrafter"/>
</dbReference>
<keyword evidence="3" id="KW-0539">Nucleus</keyword>
<protein>
    <submittedName>
        <fullName evidence="4">Uncharacterized protein</fullName>
    </submittedName>
</protein>
<evidence type="ECO:0000313" key="4">
    <source>
        <dbReference type="EMBL" id="KAK2154392.1"/>
    </source>
</evidence>